<evidence type="ECO:0000313" key="3">
    <source>
        <dbReference type="Proteomes" id="UP000005640"/>
    </source>
</evidence>
<dbReference type="Ensembl" id="ENST00000713820.1">
    <property type="protein sequence ID" value="ENSP00000519124.1"/>
    <property type="gene ID" value="ENSG00000046604.16"/>
</dbReference>
<reference evidence="2" key="5">
    <citation type="submission" date="2025-09" db="UniProtKB">
        <authorList>
            <consortium name="Ensembl"/>
        </authorList>
    </citation>
    <scope>IDENTIFICATION</scope>
</reference>
<accession>A0AAQ5BGZ9</accession>
<organism evidence="2 3">
    <name type="scientific">Homo sapiens</name>
    <name type="common">Human</name>
    <dbReference type="NCBI Taxonomy" id="9606"/>
    <lineage>
        <taxon>Eukaryota</taxon>
        <taxon>Metazoa</taxon>
        <taxon>Chordata</taxon>
        <taxon>Craniata</taxon>
        <taxon>Vertebrata</taxon>
        <taxon>Euteleostomi</taxon>
        <taxon>Mammalia</taxon>
        <taxon>Eutheria</taxon>
        <taxon>Euarchontoglires</taxon>
        <taxon>Primates</taxon>
        <taxon>Haplorrhini</taxon>
        <taxon>Catarrhini</taxon>
        <taxon>Hominidae</taxon>
        <taxon>Homo</taxon>
    </lineage>
</organism>
<keyword evidence="1" id="KW-0732">Signal</keyword>
<feature type="signal peptide" evidence="1">
    <location>
        <begin position="1"/>
        <end position="23"/>
    </location>
</feature>
<dbReference type="HGNC" id="HGNC:3049">
    <property type="gene designation" value="DSG2"/>
</dbReference>
<reference evidence="2" key="4">
    <citation type="submission" date="2025-08" db="UniProtKB">
        <authorList>
            <consortium name="Ensembl"/>
        </authorList>
    </citation>
    <scope>IDENTIFICATION</scope>
</reference>
<dbReference type="EMBL" id="AC021549">
    <property type="status" value="NOT_ANNOTATED_CDS"/>
    <property type="molecule type" value="Genomic_DNA"/>
</dbReference>
<dbReference type="GeneTree" id="ENSGT01030000234624"/>
<dbReference type="EMBL" id="AC079096">
    <property type="status" value="NOT_ANNOTATED_CDS"/>
    <property type="molecule type" value="Genomic_DNA"/>
</dbReference>
<sequence>MARSPGRAYALLLLLVSAASGTGEPPPGRASVGEV</sequence>
<proteinExistence type="predicted"/>
<evidence type="ECO:0000313" key="2">
    <source>
        <dbReference type="Ensembl" id="ENSP00000519124.1"/>
    </source>
</evidence>
<dbReference type="Ensembl" id="ENST00000713820.1">
    <property type="protein sequence ID" value="ENSP00000519124.1"/>
    <property type="gene ID" value="ENSG00000046604.15"/>
</dbReference>
<dbReference type="OpenTargets" id="ENSG00000046604"/>
<gene>
    <name evidence="2" type="primary">DSG2</name>
</gene>
<name>A0AAQ5BGZ9_HUMAN</name>
<evidence type="ECO:0000256" key="1">
    <source>
        <dbReference type="SAM" id="SignalP"/>
    </source>
</evidence>
<dbReference type="Proteomes" id="UP000005640">
    <property type="component" value="Chromosome 18"/>
</dbReference>
<dbReference type="AlphaFoldDB" id="A0AAQ5BGZ9"/>
<reference evidence="2 3" key="1">
    <citation type="journal article" date="2001" name="Nature">
        <title>Initial sequencing and analysis of the human genome.</title>
        <authorList>
            <consortium name="International Human Genome Sequencing Consortium"/>
            <person name="Lander E.S."/>
            <person name="Linton L.M."/>
            <person name="Birren B."/>
            <person name="Nusbaum C."/>
            <person name="Zody M.C."/>
            <person name="Baldwin J."/>
            <person name="Devon K."/>
            <person name="Dewar K."/>
            <person name="Doyle M."/>
            <person name="FitzHugh W."/>
            <person name="Funke R."/>
            <person name="Gage D."/>
            <person name="Harris K."/>
            <person name="Heaford A."/>
            <person name="Howland J."/>
            <person name="Kann L."/>
            <person name="Lehoczky J."/>
            <person name="LeVine R."/>
            <person name="McEwan P."/>
            <person name="McKernan K."/>
            <person name="Meldrim J."/>
            <person name="Mesirov J.P."/>
            <person name="Miranda C."/>
            <person name="Morris W."/>
            <person name="Naylor J."/>
            <person name="Raymond C."/>
            <person name="Rosetti M."/>
            <person name="Santos R."/>
            <person name="Sheridan A."/>
            <person name="Sougnez C."/>
            <person name="Stange-Thomann N."/>
            <person name="Stojanovic N."/>
            <person name="Subramanian A."/>
            <person name="Wyman D."/>
            <person name="Rogers J."/>
            <person name="Sulston J."/>
            <person name="Ainscough R."/>
            <person name="Beck S."/>
            <person name="Bentley D."/>
            <person name="Burton J."/>
            <person name="Clee C."/>
            <person name="Carter N."/>
            <person name="Coulson A."/>
            <person name="Deadman R."/>
            <person name="Deloukas P."/>
            <person name="Dunham A."/>
            <person name="Dunham I."/>
            <person name="Durbin R."/>
            <person name="French L."/>
            <person name="Grafham D."/>
            <person name="Gregory S."/>
            <person name="Hubbard T."/>
            <person name="Humphray S."/>
            <person name="Hunt A."/>
            <person name="Jones M."/>
            <person name="Lloyd C."/>
            <person name="McMurray A."/>
            <person name="Matthews L."/>
            <person name="Mercer S."/>
            <person name="Milne S."/>
            <person name="Mullikin J.C."/>
            <person name="Mungall A."/>
            <person name="Plumb R."/>
            <person name="Ross M."/>
            <person name="Shownkeen R."/>
            <person name="Sims S."/>
            <person name="Waterston R.H."/>
            <person name="Wilson R.K."/>
            <person name="Hillier L.W."/>
            <person name="McPherson J.D."/>
            <person name="Marra M.A."/>
            <person name="Mardis E.R."/>
            <person name="Fulton L.A."/>
            <person name="Chinwalla A.T."/>
            <person name="Pepin K.H."/>
            <person name="Gish W.R."/>
            <person name="Chissoe S.L."/>
            <person name="Wendl M.C."/>
            <person name="Delehaunty K.D."/>
            <person name="Miner T.L."/>
            <person name="Delehaunty A."/>
            <person name="Kramer J.B."/>
            <person name="Cook L.L."/>
            <person name="Fulton R.S."/>
            <person name="Johnson D.L."/>
            <person name="Minx P.J."/>
            <person name="Clifton S.W."/>
            <person name="Hawkins T."/>
            <person name="Branscomb E."/>
            <person name="Predki P."/>
            <person name="Richardson P."/>
            <person name="Wenning S."/>
            <person name="Slezak T."/>
            <person name="Doggett N."/>
            <person name="Cheng J.F."/>
            <person name="Olsen A."/>
            <person name="Lucas S."/>
            <person name="Elkin C."/>
            <person name="Uberbacher E."/>
            <person name="Frazier M."/>
            <person name="Gibbs R.A."/>
            <person name="Muzny D.M."/>
            <person name="Scherer S.E."/>
            <person name="Bouck J.B."/>
            <person name="Sodergren E.J."/>
            <person name="Worley K.C."/>
            <person name="Rives C.M."/>
            <person name="Gorrell J.H."/>
            <person name="Metzker M.L."/>
            <person name="Naylor S.L."/>
            <person name="Kucherlapati R.S."/>
            <person name="Nelson D.L."/>
            <person name="Weinstock G.M."/>
            <person name="Sakaki Y."/>
            <person name="Fujiyama A."/>
            <person name="Hattori M."/>
            <person name="Yada T."/>
            <person name="Toyoda A."/>
            <person name="Itoh T."/>
            <person name="Kawagoe C."/>
            <person name="Watanabe H."/>
            <person name="Totoki Y."/>
            <person name="Taylor T."/>
            <person name="Weissenbach J."/>
            <person name="Heilig R."/>
            <person name="Saurin W."/>
            <person name="Artiguenave F."/>
            <person name="Brottier P."/>
            <person name="Bruls T."/>
            <person name="Pelletier E."/>
            <person name="Robert C."/>
            <person name="Wincker P."/>
            <person name="Smith D.R."/>
            <person name="Doucette-Stamm L."/>
            <person name="Rubenfield M."/>
            <person name="Weinstock K."/>
            <person name="Lee H.M."/>
            <person name="Dubois J."/>
            <person name="Rosenthal A."/>
            <person name="Platzer M."/>
            <person name="Nyakatura G."/>
            <person name="Taudien S."/>
            <person name="Rump A."/>
            <person name="Yang H."/>
            <person name="Yu J."/>
            <person name="Wang J."/>
            <person name="Huang G."/>
            <person name="Gu J."/>
            <person name="Hood L."/>
            <person name="Rowen L."/>
            <person name="Madan A."/>
            <person name="Qin S."/>
            <person name="Davis R.W."/>
            <person name="Federspiel N.A."/>
            <person name="Abola A.P."/>
            <person name="Proctor M.J."/>
            <person name="Myers R.M."/>
            <person name="Schmutz J."/>
            <person name="Dickson M."/>
            <person name="Grimwood J."/>
            <person name="Cox D.R."/>
            <person name="Olson M.V."/>
            <person name="Kaul R."/>
            <person name="Raymond C."/>
            <person name="Shimizu N."/>
            <person name="Kawasaki K."/>
            <person name="Minoshima S."/>
            <person name="Evans G.A."/>
            <person name="Athanasiou M."/>
            <person name="Schultz R."/>
            <person name="Roe B.A."/>
            <person name="Chen F."/>
            <person name="Pan H."/>
            <person name="Ramser J."/>
            <person name="Lehrach H."/>
            <person name="Reinhardt R."/>
            <person name="McCombie W.R."/>
            <person name="de la Bastide M."/>
            <person name="Dedhia N."/>
            <person name="Blocker H."/>
            <person name="Hornischer K."/>
            <person name="Nordsiek G."/>
            <person name="Agarwala R."/>
            <person name="Aravind L."/>
            <person name="Bailey J.A."/>
            <person name="Bateman A."/>
            <person name="Batzoglou S."/>
            <person name="Birney E."/>
            <person name="Bork P."/>
            <person name="Brown D.G."/>
            <person name="Burge C.B."/>
            <person name="Cerutti L."/>
            <person name="Chen H.C."/>
            <person name="Church D."/>
            <person name="Clamp M."/>
            <person name="Copley R.R."/>
            <person name="Doerks T."/>
            <person name="Eddy S.R."/>
            <person name="Eichler E.E."/>
            <person name="Furey T.S."/>
            <person name="Galagan J."/>
            <person name="Gilbert J.G."/>
            <person name="Harmon C."/>
            <person name="Hayashizaki Y."/>
            <person name="Haussler D."/>
            <person name="Hermjakob H."/>
            <person name="Hokamp K."/>
            <person name="Jang W."/>
            <person name="Johnson L.S."/>
            <person name="Jones T.A."/>
            <person name="Kasif S."/>
            <person name="Kaspryzk A."/>
            <person name="Kennedy S."/>
            <person name="Kent W.J."/>
            <person name="Kitts P."/>
            <person name="Koonin E.V."/>
            <person name="Korf I."/>
            <person name="Kulp D."/>
            <person name="Lancet D."/>
            <person name="Lowe T.M."/>
            <person name="McLysaght A."/>
            <person name="Mikkelsen T."/>
            <person name="Moran J.V."/>
            <person name="Mulder N."/>
            <person name="Pollara V.J."/>
            <person name="Ponting C.P."/>
            <person name="Schuler G."/>
            <person name="Schultz J."/>
            <person name="Slater G."/>
            <person name="Smit A.F."/>
            <person name="Stupka E."/>
            <person name="Szustakowski J."/>
            <person name="Thierry-Mieg D."/>
            <person name="Thierry-Mieg J."/>
            <person name="Wagner L."/>
            <person name="Wallis J."/>
            <person name="Wheeler R."/>
            <person name="Williams A."/>
            <person name="Wolf Y.I."/>
            <person name="Wolfe K.H."/>
            <person name="Yang S.P."/>
            <person name="Yeh R.F."/>
            <person name="Collins F."/>
            <person name="Guyer M.S."/>
            <person name="Peterson J."/>
            <person name="Felsenfeld A."/>
            <person name="Wetterstrand K.A."/>
            <person name="Patrinos A."/>
            <person name="Morgan M.J."/>
            <person name="de Jong P."/>
            <person name="Catanese J.J."/>
            <person name="Osoegawa K."/>
            <person name="Shizuya H."/>
            <person name="Choi S."/>
            <person name="Chen Y.J."/>
        </authorList>
    </citation>
    <scope>NUCLEOTIDE SEQUENCE [LARGE SCALE GENOMIC DNA]</scope>
</reference>
<keyword evidence="3" id="KW-1185">Reference proteome</keyword>
<protein>
    <submittedName>
        <fullName evidence="2">Desmoglein 2</fullName>
    </submittedName>
</protein>
<feature type="chain" id="PRO_5043018500" evidence="1">
    <location>
        <begin position="24"/>
        <end position="35"/>
    </location>
</feature>
<reference evidence="2 3" key="2">
    <citation type="journal article" date="2004" name="Nature">
        <title>Finishing the euchromatic sequence of the human genome.</title>
        <authorList>
            <consortium name="International Human Genome Sequencing Consortium"/>
        </authorList>
    </citation>
    <scope>NUCLEOTIDE SEQUENCE [LARGE SCALE GENOMIC DNA]</scope>
</reference>
<reference evidence="2 3" key="3">
    <citation type="journal article" date="2005" name="Nature">
        <title>DNA sequence and analysis of human chromosome 18.</title>
        <authorList>
            <person name="Nusbaum C."/>
            <person name="Zody M.C."/>
            <person name="Borowsky M.L."/>
            <person name="Kamal M."/>
            <person name="Kodira C.D."/>
            <person name="Taylor T.D."/>
            <person name="Whittaker C.A."/>
            <person name="Chang J.L."/>
            <person name="Cuomo C.A."/>
            <person name="Dewar K."/>
            <person name="FitzGerald M.G."/>
            <person name="Yang X."/>
            <person name="Abouelleil A."/>
            <person name="Allen N.R."/>
            <person name="Anderson S."/>
            <person name="Bloom T."/>
            <person name="Bugalter B."/>
            <person name="Butler J."/>
            <person name="Cook A."/>
            <person name="DeCaprio D."/>
            <person name="Engels R."/>
            <person name="Garber M."/>
            <person name="Gnirke A."/>
            <person name="Hafez N."/>
            <person name="Hall J.L."/>
            <person name="Norman C.H."/>
            <person name="Itoh T."/>
            <person name="Jaffe D.B."/>
            <person name="Kuroki Y."/>
            <person name="Lehoczky J."/>
            <person name="Lui A."/>
            <person name="Macdonald P."/>
            <person name="Mauceli E."/>
            <person name="Mikkelsen T.S."/>
            <person name="Naylor J.W."/>
            <person name="Nicol R."/>
            <person name="Nguyen C."/>
            <person name="Noguchi H."/>
            <person name="O'Leary S.B."/>
            <person name="O'Neill K."/>
            <person name="Piqani B."/>
            <person name="Smith C.L."/>
            <person name="Talamas J.A."/>
            <person name="Topham K."/>
            <person name="Totoki Y."/>
            <person name="Toyoda A."/>
            <person name="Wain H.M."/>
            <person name="Young S.K."/>
            <person name="Zeng Q."/>
            <person name="Zimmer A.R."/>
            <person name="Fujiyama A."/>
            <person name="Hattori M."/>
            <person name="Birren B.W."/>
            <person name="Sakaki Y."/>
            <person name="Lander E.S."/>
        </authorList>
    </citation>
    <scope>NUCLEOTIDE SEQUENCE [LARGE SCALE GENOMIC DNA]</scope>
</reference>